<gene>
    <name evidence="1" type="ORF">METZ01_LOCUS498218</name>
</gene>
<proteinExistence type="predicted"/>
<protein>
    <submittedName>
        <fullName evidence="1">Uncharacterized protein</fullName>
    </submittedName>
</protein>
<accession>A0A383DM22</accession>
<feature type="non-terminal residue" evidence="1">
    <location>
        <position position="95"/>
    </location>
</feature>
<name>A0A383DM22_9ZZZZ</name>
<reference evidence="1" key="1">
    <citation type="submission" date="2018-05" db="EMBL/GenBank/DDBJ databases">
        <authorList>
            <person name="Lanie J.A."/>
            <person name="Ng W.-L."/>
            <person name="Kazmierczak K.M."/>
            <person name="Andrzejewski T.M."/>
            <person name="Davidsen T.M."/>
            <person name="Wayne K.J."/>
            <person name="Tettelin H."/>
            <person name="Glass J.I."/>
            <person name="Rusch D."/>
            <person name="Podicherti R."/>
            <person name="Tsui H.-C.T."/>
            <person name="Winkler M.E."/>
        </authorList>
    </citation>
    <scope>NUCLEOTIDE SEQUENCE</scope>
</reference>
<dbReference type="EMBL" id="UINC01218374">
    <property type="protein sequence ID" value="SVE45364.1"/>
    <property type="molecule type" value="Genomic_DNA"/>
</dbReference>
<evidence type="ECO:0000313" key="1">
    <source>
        <dbReference type="EMBL" id="SVE45364.1"/>
    </source>
</evidence>
<sequence>MRKHIVIDYINLITVLHLVQRNRGSNVTALFRPTSKILEGLLIKVLNIFDIKYQLDRMEFGNLTDNPYKDIIVETNSMVDKLVLLYESGIPSKIT</sequence>
<dbReference type="AlphaFoldDB" id="A0A383DM22"/>
<organism evidence="1">
    <name type="scientific">marine metagenome</name>
    <dbReference type="NCBI Taxonomy" id="408172"/>
    <lineage>
        <taxon>unclassified sequences</taxon>
        <taxon>metagenomes</taxon>
        <taxon>ecological metagenomes</taxon>
    </lineage>
</organism>